<evidence type="ECO:0000256" key="1">
    <source>
        <dbReference type="SAM" id="MobiDB-lite"/>
    </source>
</evidence>
<dbReference type="AlphaFoldDB" id="A0A2J7ZPY0"/>
<evidence type="ECO:0000313" key="3">
    <source>
        <dbReference type="Proteomes" id="UP000236333"/>
    </source>
</evidence>
<dbReference type="EMBL" id="PGGS01000675">
    <property type="protein sequence ID" value="PNH02327.1"/>
    <property type="molecule type" value="Genomic_DNA"/>
</dbReference>
<accession>A0A2J7ZPY0</accession>
<feature type="region of interest" description="Disordered" evidence="1">
    <location>
        <begin position="63"/>
        <end position="122"/>
    </location>
</feature>
<reference evidence="2 3" key="1">
    <citation type="journal article" date="2017" name="Mol. Biol. Evol.">
        <title>The 4-celled Tetrabaena socialis nuclear genome reveals the essential components for genetic control of cell number at the origin of multicellularity in the volvocine lineage.</title>
        <authorList>
            <person name="Featherston J."/>
            <person name="Arakaki Y."/>
            <person name="Hanschen E.R."/>
            <person name="Ferris P.J."/>
            <person name="Michod R.E."/>
            <person name="Olson B.J.S.C."/>
            <person name="Nozaki H."/>
            <person name="Durand P.M."/>
        </authorList>
    </citation>
    <scope>NUCLEOTIDE SEQUENCE [LARGE SCALE GENOMIC DNA]</scope>
    <source>
        <strain evidence="2 3">NIES-571</strain>
    </source>
</reference>
<dbReference type="Proteomes" id="UP000236333">
    <property type="component" value="Unassembled WGS sequence"/>
</dbReference>
<organism evidence="2 3">
    <name type="scientific">Tetrabaena socialis</name>
    <dbReference type="NCBI Taxonomy" id="47790"/>
    <lineage>
        <taxon>Eukaryota</taxon>
        <taxon>Viridiplantae</taxon>
        <taxon>Chlorophyta</taxon>
        <taxon>core chlorophytes</taxon>
        <taxon>Chlorophyceae</taxon>
        <taxon>CS clade</taxon>
        <taxon>Chlamydomonadales</taxon>
        <taxon>Tetrabaenaceae</taxon>
        <taxon>Tetrabaena</taxon>
    </lineage>
</organism>
<comment type="caution">
    <text evidence="2">The sequence shown here is derived from an EMBL/GenBank/DDBJ whole genome shotgun (WGS) entry which is preliminary data.</text>
</comment>
<sequence length="147" mass="15322">MSRGYDVLADMTAADVLEQEGIYYAADAFDADADEAGVDGAFDAEDLRGAAEARREAERLGCLVSGKRSRRRTTQADGRRAHTPAEGEWEEEEEEYHGGGSEGGGANRKRGPSAEAPSSAADTGLCSYSLAGCASSSGAPERSKAPS</sequence>
<gene>
    <name evidence="2" type="ORF">TSOC_011702</name>
</gene>
<evidence type="ECO:0000313" key="2">
    <source>
        <dbReference type="EMBL" id="PNH02327.1"/>
    </source>
</evidence>
<name>A0A2J7ZPY0_9CHLO</name>
<protein>
    <submittedName>
        <fullName evidence="2">Uncharacterized protein</fullName>
    </submittedName>
</protein>
<proteinExistence type="predicted"/>
<keyword evidence="3" id="KW-1185">Reference proteome</keyword>